<dbReference type="Proteomes" id="UP000626109">
    <property type="component" value="Unassembled WGS sequence"/>
</dbReference>
<evidence type="ECO:0000313" key="2">
    <source>
        <dbReference type="EMBL" id="CAE8736031.1"/>
    </source>
</evidence>
<feature type="compositionally biased region" description="Acidic residues" evidence="1">
    <location>
        <begin position="1"/>
        <end position="21"/>
    </location>
</feature>
<dbReference type="AlphaFoldDB" id="A0A813LMF9"/>
<organism evidence="2 3">
    <name type="scientific">Polarella glacialis</name>
    <name type="common">Dinoflagellate</name>
    <dbReference type="NCBI Taxonomy" id="89957"/>
    <lineage>
        <taxon>Eukaryota</taxon>
        <taxon>Sar</taxon>
        <taxon>Alveolata</taxon>
        <taxon>Dinophyceae</taxon>
        <taxon>Suessiales</taxon>
        <taxon>Suessiaceae</taxon>
        <taxon>Polarella</taxon>
    </lineage>
</organism>
<evidence type="ECO:0000313" key="3">
    <source>
        <dbReference type="Proteomes" id="UP000626109"/>
    </source>
</evidence>
<dbReference type="EMBL" id="CAJNNW010036610">
    <property type="protein sequence ID" value="CAE8736031.1"/>
    <property type="molecule type" value="Genomic_DNA"/>
</dbReference>
<feature type="non-terminal residue" evidence="2">
    <location>
        <position position="1"/>
    </location>
</feature>
<gene>
    <name evidence="2" type="ORF">PGLA2088_LOCUS48142</name>
</gene>
<reference evidence="2" key="1">
    <citation type="submission" date="2021-02" db="EMBL/GenBank/DDBJ databases">
        <authorList>
            <person name="Dougan E. K."/>
            <person name="Rhodes N."/>
            <person name="Thang M."/>
            <person name="Chan C."/>
        </authorList>
    </citation>
    <scope>NUCLEOTIDE SEQUENCE</scope>
</reference>
<comment type="caution">
    <text evidence="2">The sequence shown here is derived from an EMBL/GenBank/DDBJ whole genome shotgun (WGS) entry which is preliminary data.</text>
</comment>
<proteinExistence type="predicted"/>
<protein>
    <recommendedName>
        <fullName evidence="4">(S)-ureidoglycine aminohydrolase cupin domain-containing protein</fullName>
    </recommendedName>
</protein>
<dbReference type="InterPro" id="IPR011051">
    <property type="entry name" value="RmlC_Cupin_sf"/>
</dbReference>
<name>A0A813LMF9_POLGL</name>
<accession>A0A813LMF9</accession>
<sequence length="311" mass="32563">MFDFDNLSDAEEDAQAAEEAPETQIPTPSKPEEKYPQAEEQEVSMVAVEAATAEPLAESFCPDLVVLPESSSCSSSSPAYPSLPSTVKAEEQEVSVVEVQSATAEPFAEAFCPDLGVLPESSSCSSSSPAYPSLPGTVKAEEQEVSVVEVQSATAEPLAEAFCPDLVVLPESSSCSSSSPAYPSLPGTVKAADVVSTSSLTISEFFGTSSSGHSQLSACLAMASADGGEAYQTPEFDTYVMVTAGEIQLVRDDMKGSVKQGEGVLLKAGQRVLWIWDRPSQYVIICLPAGEAKVTRETGVQAEPPAAQEAE</sequence>
<evidence type="ECO:0008006" key="4">
    <source>
        <dbReference type="Google" id="ProtNLM"/>
    </source>
</evidence>
<dbReference type="SUPFAM" id="SSF51182">
    <property type="entry name" value="RmlC-like cupins"/>
    <property type="match status" value="1"/>
</dbReference>
<feature type="region of interest" description="Disordered" evidence="1">
    <location>
        <begin position="1"/>
        <end position="42"/>
    </location>
</feature>
<evidence type="ECO:0000256" key="1">
    <source>
        <dbReference type="SAM" id="MobiDB-lite"/>
    </source>
</evidence>